<dbReference type="GO" id="GO:0016829">
    <property type="term" value="F:lyase activity"/>
    <property type="evidence" value="ECO:0007669"/>
    <property type="project" value="UniProtKB-KW"/>
</dbReference>
<keyword evidence="2" id="KW-0456">Lyase</keyword>
<dbReference type="InterPro" id="IPR002762">
    <property type="entry name" value="CbiX-like"/>
</dbReference>
<dbReference type="PANTHER" id="PTHR33542">
    <property type="entry name" value="SIROHYDROCHLORIN FERROCHELATASE, CHLOROPLASTIC"/>
    <property type="match status" value="1"/>
</dbReference>
<dbReference type="PANTHER" id="PTHR33542:SF5">
    <property type="entry name" value="FERROCHELATASE CHE1"/>
    <property type="match status" value="1"/>
</dbReference>
<dbReference type="SUPFAM" id="SSF53800">
    <property type="entry name" value="Chelatase"/>
    <property type="match status" value="1"/>
</dbReference>
<dbReference type="CDD" id="cd03416">
    <property type="entry name" value="CbiX_SirB_N"/>
    <property type="match status" value="1"/>
</dbReference>
<protein>
    <submittedName>
        <fullName evidence="3">Cobalamin biosynthesis protein</fullName>
    </submittedName>
</protein>
<evidence type="ECO:0000313" key="4">
    <source>
        <dbReference type="Proteomes" id="UP000652013"/>
    </source>
</evidence>
<accession>A0A8J3Y3L9</accession>
<sequence length="258" mass="25844">MRPARLMSAPTAPLVLVAHGSRDPRAAAATRALAAAVAAARPGTDVHTSYLDHSLPRPDQVLSALDARGCPRAVVLPLLLTPAYHSRADVPGAIAAARAIGTTMPIDLADVLGPRTDAPVEPLLLRGLTRRLPTPGTLDAVVLAAAGTRDAAARAGVERVADALGATLGLPCTVAYASAAPPDAGTAVRRLRAAGAERVGVASYFLAPGLLYDAAMASGRDAGAVVTAEPLEDAPELAALLLARADAALGAAAVPQAA</sequence>
<keyword evidence="1" id="KW-0479">Metal-binding</keyword>
<dbReference type="EMBL" id="BOOY01000002">
    <property type="protein sequence ID" value="GIJ01068.1"/>
    <property type="molecule type" value="Genomic_DNA"/>
</dbReference>
<dbReference type="Gene3D" id="3.40.50.1400">
    <property type="match status" value="2"/>
</dbReference>
<evidence type="ECO:0000256" key="1">
    <source>
        <dbReference type="ARBA" id="ARBA00022723"/>
    </source>
</evidence>
<proteinExistence type="predicted"/>
<organism evidence="3 4">
    <name type="scientific">Spirilliplanes yamanashiensis</name>
    <dbReference type="NCBI Taxonomy" id="42233"/>
    <lineage>
        <taxon>Bacteria</taxon>
        <taxon>Bacillati</taxon>
        <taxon>Actinomycetota</taxon>
        <taxon>Actinomycetes</taxon>
        <taxon>Micromonosporales</taxon>
        <taxon>Micromonosporaceae</taxon>
        <taxon>Spirilliplanes</taxon>
    </lineage>
</organism>
<reference evidence="3" key="1">
    <citation type="submission" date="2021-01" db="EMBL/GenBank/DDBJ databases">
        <title>Whole genome shotgun sequence of Spirilliplanes yamanashiensis NBRC 15828.</title>
        <authorList>
            <person name="Komaki H."/>
            <person name="Tamura T."/>
        </authorList>
    </citation>
    <scope>NUCLEOTIDE SEQUENCE</scope>
    <source>
        <strain evidence="3">NBRC 15828</strain>
    </source>
</reference>
<dbReference type="InterPro" id="IPR050963">
    <property type="entry name" value="Sirohydro_Cobaltochel/CbiX"/>
</dbReference>
<name>A0A8J3Y3L9_9ACTN</name>
<evidence type="ECO:0000256" key="2">
    <source>
        <dbReference type="ARBA" id="ARBA00023239"/>
    </source>
</evidence>
<dbReference type="AlphaFoldDB" id="A0A8J3Y3L9"/>
<keyword evidence="4" id="KW-1185">Reference proteome</keyword>
<comment type="caution">
    <text evidence="3">The sequence shown here is derived from an EMBL/GenBank/DDBJ whole genome shotgun (WGS) entry which is preliminary data.</text>
</comment>
<dbReference type="RefSeq" id="WP_203936391.1">
    <property type="nucleotide sequence ID" value="NZ_BAAAGJ010000005.1"/>
</dbReference>
<gene>
    <name evidence="3" type="ORF">Sya03_04200</name>
</gene>
<evidence type="ECO:0000313" key="3">
    <source>
        <dbReference type="EMBL" id="GIJ01068.1"/>
    </source>
</evidence>
<dbReference type="Pfam" id="PF01903">
    <property type="entry name" value="CbiX"/>
    <property type="match status" value="2"/>
</dbReference>
<dbReference type="GO" id="GO:0046872">
    <property type="term" value="F:metal ion binding"/>
    <property type="evidence" value="ECO:0007669"/>
    <property type="project" value="UniProtKB-KW"/>
</dbReference>
<dbReference type="Proteomes" id="UP000652013">
    <property type="component" value="Unassembled WGS sequence"/>
</dbReference>